<keyword evidence="2" id="KW-1185">Reference proteome</keyword>
<name>A0A2I2GD60_9EURO</name>
<proteinExistence type="predicted"/>
<comment type="caution">
    <text evidence="1">The sequence shown here is derived from an EMBL/GenBank/DDBJ whole genome shotgun (WGS) entry which is preliminary data.</text>
</comment>
<dbReference type="EMBL" id="MSFO01000003">
    <property type="protein sequence ID" value="PLB50802.1"/>
    <property type="molecule type" value="Genomic_DNA"/>
</dbReference>
<reference evidence="1 2" key="1">
    <citation type="submission" date="2016-12" db="EMBL/GenBank/DDBJ databases">
        <title>The genomes of Aspergillus section Nigri reveals drivers in fungal speciation.</title>
        <authorList>
            <consortium name="DOE Joint Genome Institute"/>
            <person name="Vesth T.C."/>
            <person name="Nybo J."/>
            <person name="Theobald S."/>
            <person name="Brandl J."/>
            <person name="Frisvad J.C."/>
            <person name="Nielsen K.F."/>
            <person name="Lyhne E.K."/>
            <person name="Kogle M.E."/>
            <person name="Kuo A."/>
            <person name="Riley R."/>
            <person name="Clum A."/>
            <person name="Nolan M."/>
            <person name="Lipzen A."/>
            <person name="Salamov A."/>
            <person name="Henrissat B."/>
            <person name="Wiebenga A."/>
            <person name="De Vries R.P."/>
            <person name="Grigoriev I.V."/>
            <person name="Mortensen U.H."/>
            <person name="Andersen M.R."/>
            <person name="Baker S.E."/>
        </authorList>
    </citation>
    <scope>NUCLEOTIDE SEQUENCE [LARGE SCALE GENOMIC DNA]</scope>
    <source>
        <strain evidence="1 2">IBT 23096</strain>
    </source>
</reference>
<evidence type="ECO:0000313" key="2">
    <source>
        <dbReference type="Proteomes" id="UP000234275"/>
    </source>
</evidence>
<accession>A0A2I2GD60</accession>
<dbReference type="GeneID" id="36560827"/>
<organism evidence="1 2">
    <name type="scientific">Aspergillus steynii IBT 23096</name>
    <dbReference type="NCBI Taxonomy" id="1392250"/>
    <lineage>
        <taxon>Eukaryota</taxon>
        <taxon>Fungi</taxon>
        <taxon>Dikarya</taxon>
        <taxon>Ascomycota</taxon>
        <taxon>Pezizomycotina</taxon>
        <taxon>Eurotiomycetes</taxon>
        <taxon>Eurotiomycetidae</taxon>
        <taxon>Eurotiales</taxon>
        <taxon>Aspergillaceae</taxon>
        <taxon>Aspergillus</taxon>
        <taxon>Aspergillus subgen. Circumdati</taxon>
    </lineage>
</organism>
<dbReference type="VEuPathDB" id="FungiDB:P170DRAFT_474358"/>
<dbReference type="OrthoDB" id="4509176at2759"/>
<dbReference type="RefSeq" id="XP_024706104.1">
    <property type="nucleotide sequence ID" value="XM_024853129.1"/>
</dbReference>
<sequence length="150" mass="16280">MAPEFDITSSQSERYCIYYLLASILAAVDEGRTARPSKSSFISSLISIHQLRRNAPANMKSFSVLSLLVLTSSALALPTPDQSGVAVVDEAVKTGDYKRSDDLKARCGLALSPDQAGTEDAAKIAARCAIPWTQNYGEYDDVEKRDDSEN</sequence>
<dbReference type="Proteomes" id="UP000234275">
    <property type="component" value="Unassembled WGS sequence"/>
</dbReference>
<dbReference type="AlphaFoldDB" id="A0A2I2GD60"/>
<evidence type="ECO:0000313" key="1">
    <source>
        <dbReference type="EMBL" id="PLB50802.1"/>
    </source>
</evidence>
<gene>
    <name evidence="1" type="ORF">P170DRAFT_474358</name>
</gene>
<protein>
    <submittedName>
        <fullName evidence="1">Uncharacterized protein</fullName>
    </submittedName>
</protein>